<gene>
    <name evidence="2" type="ORF">BECKSD772E_GA0070983_102618</name>
    <name evidence="1" type="ORF">BECKSD772F_GA0070984_102418</name>
</gene>
<name>A0A450YPQ9_9GAMM</name>
<evidence type="ECO:0000313" key="1">
    <source>
        <dbReference type="EMBL" id="VFK38410.1"/>
    </source>
</evidence>
<evidence type="ECO:0000313" key="2">
    <source>
        <dbReference type="EMBL" id="VFK43496.1"/>
    </source>
</evidence>
<proteinExistence type="predicted"/>
<protein>
    <submittedName>
        <fullName evidence="2">Uncharacterized protein</fullName>
    </submittedName>
</protein>
<dbReference type="EMBL" id="CAADFU010000026">
    <property type="protein sequence ID" value="VFK43496.1"/>
    <property type="molecule type" value="Genomic_DNA"/>
</dbReference>
<organism evidence="2">
    <name type="scientific">Candidatus Kentrum sp. SD</name>
    <dbReference type="NCBI Taxonomy" id="2126332"/>
    <lineage>
        <taxon>Bacteria</taxon>
        <taxon>Pseudomonadati</taxon>
        <taxon>Pseudomonadota</taxon>
        <taxon>Gammaproteobacteria</taxon>
        <taxon>Candidatus Kentrum</taxon>
    </lineage>
</organism>
<dbReference type="EMBL" id="CAADFR010000024">
    <property type="protein sequence ID" value="VFK38410.1"/>
    <property type="molecule type" value="Genomic_DNA"/>
</dbReference>
<sequence length="82" mass="9678">MFQVFFMKNPPMDFFEEVLFRYIRSNRFGRHQGIRSARVDPFGYFPSGERSRNNVGESRVVVSGRFGRKTIRTILGMARGRR</sequence>
<reference evidence="2" key="1">
    <citation type="submission" date="2019-02" db="EMBL/GenBank/DDBJ databases">
        <authorList>
            <person name="Gruber-Vodicka R. H."/>
            <person name="Seah K. B. B."/>
        </authorList>
    </citation>
    <scope>NUCLEOTIDE SEQUENCE</scope>
    <source>
        <strain evidence="2">BECK_S1320</strain>
        <strain evidence="1">BECK_S1321</strain>
    </source>
</reference>
<dbReference type="AlphaFoldDB" id="A0A450YPQ9"/>
<accession>A0A450YPQ9</accession>